<feature type="domain" description="Reverse transcriptase" evidence="2">
    <location>
        <begin position="175"/>
        <end position="428"/>
    </location>
</feature>
<dbReference type="Proteomes" id="UP000838412">
    <property type="component" value="Chromosome 12"/>
</dbReference>
<gene>
    <name evidence="3" type="primary">Hypp6709</name>
    <name evidence="3" type="ORF">BLAG_LOCUS5734</name>
</gene>
<dbReference type="PROSITE" id="PS50878">
    <property type="entry name" value="RT_POL"/>
    <property type="match status" value="1"/>
</dbReference>
<keyword evidence="4" id="KW-1185">Reference proteome</keyword>
<dbReference type="InterPro" id="IPR000477">
    <property type="entry name" value="RT_dom"/>
</dbReference>
<organism evidence="3 4">
    <name type="scientific">Branchiostoma lanceolatum</name>
    <name type="common">Common lancelet</name>
    <name type="synonym">Amphioxus lanceolatum</name>
    <dbReference type="NCBI Taxonomy" id="7740"/>
    <lineage>
        <taxon>Eukaryota</taxon>
        <taxon>Metazoa</taxon>
        <taxon>Chordata</taxon>
        <taxon>Cephalochordata</taxon>
        <taxon>Leptocardii</taxon>
        <taxon>Amphioxiformes</taxon>
        <taxon>Branchiostomatidae</taxon>
        <taxon>Branchiostoma</taxon>
    </lineage>
</organism>
<feature type="compositionally biased region" description="Pro residues" evidence="1">
    <location>
        <begin position="33"/>
        <end position="62"/>
    </location>
</feature>
<dbReference type="EMBL" id="OV696697">
    <property type="protein sequence ID" value="CAH1242443.1"/>
    <property type="molecule type" value="Genomic_DNA"/>
</dbReference>
<evidence type="ECO:0000259" key="2">
    <source>
        <dbReference type="PROSITE" id="PS50878"/>
    </source>
</evidence>
<dbReference type="Pfam" id="PF00078">
    <property type="entry name" value="RVT_1"/>
    <property type="match status" value="1"/>
</dbReference>
<dbReference type="CDD" id="cd01650">
    <property type="entry name" value="RT_nLTR_like"/>
    <property type="match status" value="1"/>
</dbReference>
<proteinExistence type="predicted"/>
<protein>
    <submittedName>
        <fullName evidence="3">Hypp6709 protein</fullName>
    </submittedName>
</protein>
<dbReference type="AlphaFoldDB" id="A0A8K0E5J1"/>
<sequence length="602" mass="67579">MSSSATAVVDIVAIDGRERWPWGSVPHSEHPQEAPPGANPPQNPPEPQADPQDDPLPPPPPADQAGLAALIPQANGKDLSIHIPGNENADSRFIANYINTQFAGVAQGLPRLDPAQLPAYLPCESQPPEVHPWEVNHVLRKLKVGKASGPDQISTKILKEFSYELSEPIGNILNASFTEGFVPQEWKDAVVVPLPKSQPPSVEKLRPVSLTSQLAKVAESFVCRWLLQDIRHSLDPQQFGGLKGRSTTHYLVSLVDHLSKASDKPGNISTLVMTDFSKAFDRIDHTTAICKLFKLRARSSIIPWICDFLSTRRQRVRYSSELSDWETLTCSVPQGTLLGPVIFLAVFDDAVREIPPSVLEWKFVDDLSMAESRHYQQPSIMQEELDNFNHWSEQNHMLLNADKCKVMTFCFMMRPPPPLPLTINGKELENVAVARLLGLLMQADLKWEANVSQMLSKANSRLFLLRRLGTYHLSALDLLKVYTAFVRPVVEYCVPVWNAGLTCMQVTRLERVQKRALRTILRGQYTTYDSALQLTGLETLSDRREDLCRKFANKLNPELLPPTVGELHGRNTRNCGKLRNIKCRTNRYKNSPVPYLVHLLNN</sequence>
<feature type="region of interest" description="Disordered" evidence="1">
    <location>
        <begin position="20"/>
        <end position="66"/>
    </location>
</feature>
<dbReference type="SUPFAM" id="SSF56672">
    <property type="entry name" value="DNA/RNA polymerases"/>
    <property type="match status" value="1"/>
</dbReference>
<reference evidence="3" key="1">
    <citation type="submission" date="2022-01" db="EMBL/GenBank/DDBJ databases">
        <authorList>
            <person name="Braso-Vives M."/>
        </authorList>
    </citation>
    <scope>NUCLEOTIDE SEQUENCE</scope>
</reference>
<evidence type="ECO:0000313" key="3">
    <source>
        <dbReference type="EMBL" id="CAH1242443.1"/>
    </source>
</evidence>
<accession>A0A8K0E5J1</accession>
<evidence type="ECO:0000313" key="4">
    <source>
        <dbReference type="Proteomes" id="UP000838412"/>
    </source>
</evidence>
<dbReference type="InterPro" id="IPR043502">
    <property type="entry name" value="DNA/RNA_pol_sf"/>
</dbReference>
<evidence type="ECO:0000256" key="1">
    <source>
        <dbReference type="SAM" id="MobiDB-lite"/>
    </source>
</evidence>
<dbReference type="PANTHER" id="PTHR33332">
    <property type="entry name" value="REVERSE TRANSCRIPTASE DOMAIN-CONTAINING PROTEIN"/>
    <property type="match status" value="1"/>
</dbReference>
<dbReference type="OrthoDB" id="10037236at2759"/>
<name>A0A8K0E5J1_BRALA</name>